<reference evidence="16" key="2">
    <citation type="submission" date="2021-01" db="EMBL/GenBank/DDBJ databases">
        <authorList>
            <person name="Corre E."/>
            <person name="Pelletier E."/>
            <person name="Niang G."/>
            <person name="Scheremetjew M."/>
            <person name="Finn R."/>
            <person name="Kale V."/>
            <person name="Holt S."/>
            <person name="Cochrane G."/>
            <person name="Meng A."/>
            <person name="Brown T."/>
            <person name="Cohen L."/>
        </authorList>
    </citation>
    <scope>NUCLEOTIDE SEQUENCE</scope>
    <source>
        <strain evidence="16">RCC251</strain>
    </source>
</reference>
<dbReference type="EMBL" id="HBDW01003458">
    <property type="protein sequence ID" value="CAD8218954.1"/>
    <property type="molecule type" value="Transcribed_RNA"/>
</dbReference>
<evidence type="ECO:0000313" key="16">
    <source>
        <dbReference type="EMBL" id="CAD8218954.1"/>
    </source>
</evidence>
<dbReference type="InterPro" id="IPR023214">
    <property type="entry name" value="HAD_sf"/>
</dbReference>
<dbReference type="InterPro" id="IPR043169">
    <property type="entry name" value="PMM_cap"/>
</dbReference>
<dbReference type="Proteomes" id="UP000660262">
    <property type="component" value="Unassembled WGS sequence"/>
</dbReference>
<feature type="binding site" evidence="13">
    <location>
        <position position="183"/>
    </location>
    <ligand>
        <name>alpha-D-mannose 1-phosphate</name>
        <dbReference type="ChEBI" id="CHEBI:58409"/>
    </ligand>
</feature>
<feature type="binding site" evidence="13">
    <location>
        <position position="181"/>
    </location>
    <ligand>
        <name>alpha-D-mannose 1-phosphate</name>
        <dbReference type="ChEBI" id="CHEBI:58409"/>
    </ligand>
</feature>
<dbReference type="CDD" id="cd02585">
    <property type="entry name" value="HAD_PMM"/>
    <property type="match status" value="1"/>
</dbReference>
<comment type="subcellular location">
    <subcellularLocation>
        <location evidence="2 15">Cytoplasm</location>
    </subcellularLocation>
</comment>
<dbReference type="EC" id="5.4.2.8" evidence="6 15"/>
<accession>A0A6U0ED94</accession>
<feature type="binding site" evidence="14">
    <location>
        <position position="225"/>
    </location>
    <ligand>
        <name>Mg(2+)</name>
        <dbReference type="ChEBI" id="CHEBI:18420"/>
        <label>1</label>
    </ligand>
</feature>
<feature type="binding site" evidence="13">
    <location>
        <position position="124"/>
    </location>
    <ligand>
        <name>alpha-D-mannose 1-phosphate</name>
        <dbReference type="ChEBI" id="CHEBI:58409"/>
    </ligand>
</feature>
<proteinExistence type="inferred from homology"/>
<evidence type="ECO:0000256" key="12">
    <source>
        <dbReference type="PIRSR" id="PIRSR605002-1"/>
    </source>
</evidence>
<feature type="active site" description="Nucleophile" evidence="12">
    <location>
        <position position="13"/>
    </location>
</feature>
<sequence>MAPTRENTLVLFDVDGTLTVPRKEADPAMITYLAELRKKVTIGIVGGSDLGKQQEQLGANMLQNFDYVFSENGLDAYKDGVSFHQNSFKDYLGEEKLQKFINFCLGYMSKLELPCKRGTFVEFRKGMLNISPVGRACSQSERDAYEEFDLANNIRKDFVSALEKEFNPDYGLKFSIGGQISFDVFPVGWDKTYCLQHIKDSGYEEIHFFGDKTFSGGNDFEIYNDERTVGHSVKTWTDTVEICKSIWG</sequence>
<dbReference type="GO" id="GO:0004615">
    <property type="term" value="F:phosphomannomutase activity"/>
    <property type="evidence" value="ECO:0007669"/>
    <property type="project" value="UniProtKB-EC"/>
</dbReference>
<evidence type="ECO:0000256" key="11">
    <source>
        <dbReference type="ARBA" id="ARBA00023235"/>
    </source>
</evidence>
<protein>
    <recommendedName>
        <fullName evidence="7 15">Phosphomannomutase</fullName>
        <ecNumber evidence="6 15">5.4.2.8</ecNumber>
    </recommendedName>
</protein>
<reference evidence="17" key="1">
    <citation type="submission" date="2020-10" db="EMBL/GenBank/DDBJ databases">
        <title>Unveiling of a novel bifunctional photoreceptor, Dualchrome1, isolated from a cosmopolitan green alga.</title>
        <authorList>
            <person name="Suzuki S."/>
            <person name="Kawachi M."/>
        </authorList>
    </citation>
    <scope>NUCLEOTIDE SEQUENCE</scope>
    <source>
        <strain evidence="17">NIES 2893</strain>
    </source>
</reference>
<dbReference type="PANTHER" id="PTHR10466:SF0">
    <property type="entry name" value="PHOSPHOMANNOMUTASE"/>
    <property type="match status" value="1"/>
</dbReference>
<feature type="binding site" evidence="13">
    <location>
        <position position="135"/>
    </location>
    <ligand>
        <name>alpha-D-mannose 1-phosphate</name>
        <dbReference type="ChEBI" id="CHEBI:58409"/>
    </ligand>
</feature>
<organism evidence="16">
    <name type="scientific">Pycnococcus provasolii</name>
    <dbReference type="NCBI Taxonomy" id="41880"/>
    <lineage>
        <taxon>Eukaryota</taxon>
        <taxon>Viridiplantae</taxon>
        <taxon>Chlorophyta</taxon>
        <taxon>Pseudoscourfieldiophyceae</taxon>
        <taxon>Pseudoscourfieldiales</taxon>
        <taxon>Pycnococcaceae</taxon>
        <taxon>Pycnococcus</taxon>
    </lineage>
</organism>
<feature type="binding site" evidence="14">
    <location>
        <position position="223"/>
    </location>
    <ligand>
        <name>Mg(2+)</name>
        <dbReference type="ChEBI" id="CHEBI:18420"/>
        <label>1</label>
    </ligand>
</feature>
<dbReference type="GO" id="GO:0005829">
    <property type="term" value="C:cytosol"/>
    <property type="evidence" value="ECO:0007669"/>
    <property type="project" value="TreeGrafter"/>
</dbReference>
<feature type="binding site" evidence="14">
    <location>
        <position position="13"/>
    </location>
    <ligand>
        <name>Mg(2+)</name>
        <dbReference type="ChEBI" id="CHEBI:18420"/>
        <label>1</label>
    </ligand>
</feature>
<comment type="function">
    <text evidence="15">Catalyzes the interconversion of mannose-6-phosphate to mannose-1-phosphate, the precursor for the synthesis of GDP-mannose. GDP-mannose is an essential sugar nucleotide for the synthesis of D-mannose-containing cell wall polysaccharides (galactomannans and glucomannans), glycolipids, glycoproteins and the antioxidant L-ascorbate.</text>
</comment>
<dbReference type="GO" id="GO:0006013">
    <property type="term" value="P:mannose metabolic process"/>
    <property type="evidence" value="ECO:0007669"/>
    <property type="project" value="TreeGrafter"/>
</dbReference>
<feature type="binding site" evidence="13">
    <location>
        <position position="142"/>
    </location>
    <ligand>
        <name>alpha-D-mannose 1-phosphate</name>
        <dbReference type="ChEBI" id="CHEBI:58409"/>
    </ligand>
</feature>
<keyword evidence="18" id="KW-1185">Reference proteome</keyword>
<dbReference type="GO" id="GO:0046872">
    <property type="term" value="F:metal ion binding"/>
    <property type="evidence" value="ECO:0007669"/>
    <property type="project" value="UniProtKB-KW"/>
</dbReference>
<dbReference type="NCBIfam" id="TIGR01484">
    <property type="entry name" value="HAD-SF-IIB"/>
    <property type="match status" value="1"/>
</dbReference>
<dbReference type="Pfam" id="PF03332">
    <property type="entry name" value="PMM"/>
    <property type="match status" value="1"/>
</dbReference>
<evidence type="ECO:0000256" key="3">
    <source>
        <dbReference type="ARBA" id="ARBA00004699"/>
    </source>
</evidence>
<feature type="binding site" evidence="14">
    <location>
        <position position="228"/>
    </location>
    <ligand>
        <name>Mg(2+)</name>
        <dbReference type="ChEBI" id="CHEBI:18420"/>
        <label>1</label>
    </ligand>
</feature>
<keyword evidence="9 14" id="KW-0479">Metal-binding</keyword>
<evidence type="ECO:0000256" key="14">
    <source>
        <dbReference type="PIRSR" id="PIRSR605002-3"/>
    </source>
</evidence>
<gene>
    <name evidence="16" type="ORF">PPRO1472_LOCUS2403</name>
    <name evidence="17" type="ORF">PPROV_000693300</name>
</gene>
<comment type="subunit">
    <text evidence="5 15">Homodimer.</text>
</comment>
<dbReference type="InterPro" id="IPR006379">
    <property type="entry name" value="HAD-SF_hydro_IIB"/>
</dbReference>
<comment type="catalytic activity">
    <reaction evidence="1 15">
        <text>alpha-D-mannose 1-phosphate = D-mannose 6-phosphate</text>
        <dbReference type="Rhea" id="RHEA:11140"/>
        <dbReference type="ChEBI" id="CHEBI:58409"/>
        <dbReference type="ChEBI" id="CHEBI:58735"/>
        <dbReference type="EC" id="5.4.2.8"/>
    </reaction>
</comment>
<evidence type="ECO:0000256" key="8">
    <source>
        <dbReference type="ARBA" id="ARBA00022490"/>
    </source>
</evidence>
<evidence type="ECO:0000256" key="7">
    <source>
        <dbReference type="ARBA" id="ARBA00021706"/>
    </source>
</evidence>
<comment type="pathway">
    <text evidence="3 15">Nucleotide-sugar biosynthesis; GDP-alpha-D-mannose biosynthesis; alpha-D-mannose 1-phosphate from D-fructose 6-phosphate: step 2/2.</text>
</comment>
<dbReference type="GO" id="GO:0009298">
    <property type="term" value="P:GDP-mannose biosynthetic process"/>
    <property type="evidence" value="ECO:0007669"/>
    <property type="project" value="UniProtKB-UniPathway"/>
</dbReference>
<evidence type="ECO:0000313" key="18">
    <source>
        <dbReference type="Proteomes" id="UP000660262"/>
    </source>
</evidence>
<evidence type="ECO:0000256" key="5">
    <source>
        <dbReference type="ARBA" id="ARBA00011738"/>
    </source>
</evidence>
<evidence type="ECO:0000256" key="6">
    <source>
        <dbReference type="ARBA" id="ARBA00012730"/>
    </source>
</evidence>
<dbReference type="GO" id="GO:0006487">
    <property type="term" value="P:protein N-linked glycosylation"/>
    <property type="evidence" value="ECO:0007669"/>
    <property type="project" value="TreeGrafter"/>
</dbReference>
<keyword evidence="11 15" id="KW-0413">Isomerase</keyword>
<dbReference type="Gene3D" id="3.30.1240.20">
    <property type="match status" value="1"/>
</dbReference>
<name>A0A6U0ED94_9CHLO</name>
<evidence type="ECO:0000256" key="4">
    <source>
        <dbReference type="ARBA" id="ARBA00009736"/>
    </source>
</evidence>
<dbReference type="Gene3D" id="3.40.50.1000">
    <property type="entry name" value="HAD superfamily/HAD-like"/>
    <property type="match status" value="1"/>
</dbReference>
<keyword evidence="8 15" id="KW-0963">Cytoplasm</keyword>
<dbReference type="EMBL" id="BNJQ01000019">
    <property type="protein sequence ID" value="GHP08192.1"/>
    <property type="molecule type" value="Genomic_DNA"/>
</dbReference>
<feature type="binding site" evidence="14">
    <location>
        <position position="15"/>
    </location>
    <ligand>
        <name>Mg(2+)</name>
        <dbReference type="ChEBI" id="CHEBI:18420"/>
        <label>1</label>
    </ligand>
</feature>
<dbReference type="UniPathway" id="UPA00126">
    <property type="reaction ID" value="UER00424"/>
</dbReference>
<dbReference type="AlphaFoldDB" id="A0A6U0ED94"/>
<evidence type="ECO:0000256" key="13">
    <source>
        <dbReference type="PIRSR" id="PIRSR605002-2"/>
    </source>
</evidence>
<dbReference type="SFLD" id="SFLDS00003">
    <property type="entry name" value="Haloacid_Dehalogenase"/>
    <property type="match status" value="1"/>
</dbReference>
<comment type="similarity">
    <text evidence="4 15">Belongs to the eukaryotic PMM family.</text>
</comment>
<evidence type="ECO:0000313" key="17">
    <source>
        <dbReference type="EMBL" id="GHP08192.1"/>
    </source>
</evidence>
<dbReference type="FunFam" id="3.30.1240.20:FF:000001">
    <property type="entry name" value="Phosphomannomutase"/>
    <property type="match status" value="1"/>
</dbReference>
<feature type="active site" description="Proton donor/acceptor" evidence="12">
    <location>
        <position position="15"/>
    </location>
</feature>
<evidence type="ECO:0000256" key="9">
    <source>
        <dbReference type="ARBA" id="ARBA00022723"/>
    </source>
</evidence>
<evidence type="ECO:0000256" key="15">
    <source>
        <dbReference type="RuleBase" id="RU361118"/>
    </source>
</evidence>
<feature type="binding site" evidence="14">
    <location>
        <position position="211"/>
    </location>
    <ligand>
        <name>Mg(2+)</name>
        <dbReference type="ChEBI" id="CHEBI:18420"/>
        <label>1</label>
    </ligand>
</feature>
<keyword evidence="10 14" id="KW-0460">Magnesium</keyword>
<feature type="binding site" evidence="13">
    <location>
        <position position="22"/>
    </location>
    <ligand>
        <name>alpha-D-mannose 1-phosphate</name>
        <dbReference type="ChEBI" id="CHEBI:58409"/>
    </ligand>
</feature>
<dbReference type="SFLD" id="SFLDG01143">
    <property type="entry name" value="C2.B.3:_Phosphomannomutase_Lik"/>
    <property type="match status" value="1"/>
</dbReference>
<dbReference type="InterPro" id="IPR036412">
    <property type="entry name" value="HAD-like_sf"/>
</dbReference>
<dbReference type="SUPFAM" id="SSF56784">
    <property type="entry name" value="HAD-like"/>
    <property type="match status" value="1"/>
</dbReference>
<dbReference type="OrthoDB" id="10264771at2759"/>
<dbReference type="PANTHER" id="PTHR10466">
    <property type="entry name" value="PHOSPHOMANNOMUTASE"/>
    <property type="match status" value="1"/>
</dbReference>
<evidence type="ECO:0000256" key="10">
    <source>
        <dbReference type="ARBA" id="ARBA00022842"/>
    </source>
</evidence>
<evidence type="ECO:0000256" key="1">
    <source>
        <dbReference type="ARBA" id="ARBA00000586"/>
    </source>
</evidence>
<dbReference type="SFLD" id="SFLDG01140">
    <property type="entry name" value="C2.B:_Phosphomannomutase_and_P"/>
    <property type="match status" value="1"/>
</dbReference>
<dbReference type="SFLD" id="SFLDF00445">
    <property type="entry name" value="alpha-phosphomannomutase"/>
    <property type="match status" value="1"/>
</dbReference>
<dbReference type="InterPro" id="IPR005002">
    <property type="entry name" value="PMM"/>
</dbReference>
<comment type="cofactor">
    <cofactor evidence="14">
        <name>Mg(2+)</name>
        <dbReference type="ChEBI" id="CHEBI:18420"/>
    </cofactor>
</comment>
<evidence type="ECO:0000256" key="2">
    <source>
        <dbReference type="ARBA" id="ARBA00004496"/>
    </source>
</evidence>